<feature type="domain" description="HTH iclR-type" evidence="4">
    <location>
        <begin position="8"/>
        <end position="67"/>
    </location>
</feature>
<dbReference type="Pfam" id="PF01614">
    <property type="entry name" value="IclR_C"/>
    <property type="match status" value="1"/>
</dbReference>
<dbReference type="Pfam" id="PF09339">
    <property type="entry name" value="HTH_IclR"/>
    <property type="match status" value="1"/>
</dbReference>
<keyword evidence="2" id="KW-0238">DNA-binding</keyword>
<evidence type="ECO:0000256" key="1">
    <source>
        <dbReference type="ARBA" id="ARBA00023015"/>
    </source>
</evidence>
<dbReference type="KEGG" id="hmp:K6T50_17440"/>
<feature type="domain" description="IclR-ED" evidence="5">
    <location>
        <begin position="68"/>
        <end position="252"/>
    </location>
</feature>
<dbReference type="GeneID" id="67179964"/>
<geneLocation type="plasmid" evidence="6 7">
    <name>unnamed2</name>
</geneLocation>
<keyword evidence="3" id="KW-0804">Transcription</keyword>
<name>A0A8T8WIU8_9EURY</name>
<dbReference type="InterPro" id="IPR036388">
    <property type="entry name" value="WH-like_DNA-bd_sf"/>
</dbReference>
<dbReference type="SUPFAM" id="SSF46785">
    <property type="entry name" value="Winged helix' DNA-binding domain"/>
    <property type="match status" value="1"/>
</dbReference>
<dbReference type="Gene3D" id="3.30.450.40">
    <property type="match status" value="1"/>
</dbReference>
<protein>
    <submittedName>
        <fullName evidence="6">IclR family transcriptional regulator</fullName>
    </submittedName>
</protein>
<keyword evidence="7" id="KW-1185">Reference proteome</keyword>
<accession>A0A8T8WIU8</accession>
<evidence type="ECO:0000313" key="7">
    <source>
        <dbReference type="Proteomes" id="UP000826254"/>
    </source>
</evidence>
<keyword evidence="1" id="KW-0805">Transcription regulation</keyword>
<gene>
    <name evidence="6" type="ORF">K6T50_17440</name>
</gene>
<dbReference type="Proteomes" id="UP000826254">
    <property type="component" value="Plasmid unnamed2"/>
</dbReference>
<sequence>MARNDSLVKSLGTGFEIVAAIEDMEDAGITDISRETGIAKSTVHDHLKTMVENKYVIKRGNTYELSLKFLTHGGRKRDEMDLYQVARPEIRDLANETGELVNLVTEEHGLGVYLDLKRGDNAVNLDSYLGKREYLHSTAVGKTILAHRPEEFVDDVVKNYGLPAETSNTVATREELDNRLETIRSRGYAIDQEERLPGLCCVAAPITDGSDYALGSISISGPKSRMQEDRLNTELADRVSQVANVVEVNLAYS</sequence>
<dbReference type="EMBL" id="CP081960">
    <property type="protein sequence ID" value="QZP39758.1"/>
    <property type="molecule type" value="Genomic_DNA"/>
</dbReference>
<keyword evidence="6" id="KW-0614">Plasmid</keyword>
<dbReference type="SMART" id="SM00346">
    <property type="entry name" value="HTH_ICLR"/>
    <property type="match status" value="1"/>
</dbReference>
<dbReference type="GO" id="GO:0003700">
    <property type="term" value="F:DNA-binding transcription factor activity"/>
    <property type="evidence" value="ECO:0007669"/>
    <property type="project" value="TreeGrafter"/>
</dbReference>
<proteinExistence type="predicted"/>
<evidence type="ECO:0000256" key="2">
    <source>
        <dbReference type="ARBA" id="ARBA00023125"/>
    </source>
</evidence>
<evidence type="ECO:0000259" key="4">
    <source>
        <dbReference type="PROSITE" id="PS51077"/>
    </source>
</evidence>
<dbReference type="InterPro" id="IPR014757">
    <property type="entry name" value="Tscrpt_reg_IclR_C"/>
</dbReference>
<dbReference type="PROSITE" id="PS51077">
    <property type="entry name" value="HTH_ICLR"/>
    <property type="match status" value="1"/>
</dbReference>
<dbReference type="SUPFAM" id="SSF55781">
    <property type="entry name" value="GAF domain-like"/>
    <property type="match status" value="1"/>
</dbReference>
<dbReference type="InterPro" id="IPR005471">
    <property type="entry name" value="Tscrpt_reg_IclR_N"/>
</dbReference>
<reference evidence="6 7" key="1">
    <citation type="journal article" date="2021" name="Int. J. Syst. Evol. Microbiol.">
        <title>Halobaculum halophilum sp. nov. and Halobaculum salinum sp. nov., isolated from salt lake and saline soil.</title>
        <authorList>
            <person name="Cui H.L."/>
            <person name="Shi X.W."/>
            <person name="Yin X.M."/>
            <person name="Yang X.Y."/>
            <person name="Hou J."/>
            <person name="Zhu L."/>
        </authorList>
    </citation>
    <scope>NUCLEOTIDE SEQUENCE [LARGE SCALE GENOMIC DNA]</scope>
    <source>
        <strain evidence="6 7">NBRC 109044</strain>
    </source>
</reference>
<organism evidence="6 7">
    <name type="scientific">Halobaculum magnesiiphilum</name>
    <dbReference type="NCBI Taxonomy" id="1017351"/>
    <lineage>
        <taxon>Archaea</taxon>
        <taxon>Methanobacteriati</taxon>
        <taxon>Methanobacteriota</taxon>
        <taxon>Stenosarchaea group</taxon>
        <taxon>Halobacteria</taxon>
        <taxon>Halobacteriales</taxon>
        <taxon>Haloferacaceae</taxon>
        <taxon>Halobaculum</taxon>
    </lineage>
</organism>
<dbReference type="InterPro" id="IPR036390">
    <property type="entry name" value="WH_DNA-bd_sf"/>
</dbReference>
<dbReference type="GO" id="GO:0003677">
    <property type="term" value="F:DNA binding"/>
    <property type="evidence" value="ECO:0007669"/>
    <property type="project" value="UniProtKB-KW"/>
</dbReference>
<evidence type="ECO:0000313" key="6">
    <source>
        <dbReference type="EMBL" id="QZP39758.1"/>
    </source>
</evidence>
<evidence type="ECO:0000259" key="5">
    <source>
        <dbReference type="PROSITE" id="PS51078"/>
    </source>
</evidence>
<dbReference type="AlphaFoldDB" id="A0A8T8WIU8"/>
<dbReference type="PROSITE" id="PS51078">
    <property type="entry name" value="ICLR_ED"/>
    <property type="match status" value="1"/>
</dbReference>
<dbReference type="InterPro" id="IPR050707">
    <property type="entry name" value="HTH_MetabolicPath_Reg"/>
</dbReference>
<dbReference type="GO" id="GO:0045892">
    <property type="term" value="P:negative regulation of DNA-templated transcription"/>
    <property type="evidence" value="ECO:0007669"/>
    <property type="project" value="TreeGrafter"/>
</dbReference>
<dbReference type="PANTHER" id="PTHR30136">
    <property type="entry name" value="HELIX-TURN-HELIX TRANSCRIPTIONAL REGULATOR, ICLR FAMILY"/>
    <property type="match status" value="1"/>
</dbReference>
<dbReference type="RefSeq" id="WP_222609507.1">
    <property type="nucleotide sequence ID" value="NZ_CP081960.1"/>
</dbReference>
<dbReference type="InterPro" id="IPR029016">
    <property type="entry name" value="GAF-like_dom_sf"/>
</dbReference>
<evidence type="ECO:0000256" key="3">
    <source>
        <dbReference type="ARBA" id="ARBA00023163"/>
    </source>
</evidence>
<dbReference type="PANTHER" id="PTHR30136:SF35">
    <property type="entry name" value="HTH-TYPE TRANSCRIPTIONAL REGULATOR RV1719"/>
    <property type="match status" value="1"/>
</dbReference>
<dbReference type="Gene3D" id="1.10.10.10">
    <property type="entry name" value="Winged helix-like DNA-binding domain superfamily/Winged helix DNA-binding domain"/>
    <property type="match status" value="1"/>
</dbReference>